<dbReference type="SUPFAM" id="SSF109604">
    <property type="entry name" value="HD-domain/PDEase-like"/>
    <property type="match status" value="1"/>
</dbReference>
<dbReference type="NCBIfam" id="TIGR00277">
    <property type="entry name" value="HDIG"/>
    <property type="match status" value="1"/>
</dbReference>
<dbReference type="GO" id="GO:0016787">
    <property type="term" value="F:hydrolase activity"/>
    <property type="evidence" value="ECO:0007669"/>
    <property type="project" value="UniProtKB-KW"/>
</dbReference>
<keyword evidence="2" id="KW-0378">Hydrolase</keyword>
<dbReference type="eggNOG" id="COG2316">
    <property type="taxonomic scope" value="Bacteria"/>
</dbReference>
<dbReference type="SMART" id="SM00471">
    <property type="entry name" value="HDc"/>
    <property type="match status" value="1"/>
</dbReference>
<protein>
    <submittedName>
        <fullName evidence="2">Metal dependent phosphohydrolase</fullName>
    </submittedName>
</protein>
<keyword evidence="3" id="KW-1185">Reference proteome</keyword>
<dbReference type="InterPro" id="IPR006674">
    <property type="entry name" value="HD_domain"/>
</dbReference>
<dbReference type="KEGG" id="nth:Nther_2011"/>
<accession>B2A6Y7</accession>
<dbReference type="EMBL" id="CP001034">
    <property type="protein sequence ID" value="ACB85578.1"/>
    <property type="molecule type" value="Genomic_DNA"/>
</dbReference>
<dbReference type="PANTHER" id="PTHR38659:SF1">
    <property type="entry name" value="METAL DEPENDENT PHOSPHOHYDROLASE"/>
    <property type="match status" value="1"/>
</dbReference>
<dbReference type="OrthoDB" id="9801160at2"/>
<organism evidence="2 3">
    <name type="scientific">Natranaerobius thermophilus (strain ATCC BAA-1301 / DSM 18059 / JW/NM-WN-LF)</name>
    <dbReference type="NCBI Taxonomy" id="457570"/>
    <lineage>
        <taxon>Bacteria</taxon>
        <taxon>Bacillati</taxon>
        <taxon>Bacillota</taxon>
        <taxon>Clostridia</taxon>
        <taxon>Natranaerobiales</taxon>
        <taxon>Natranaerobiaceae</taxon>
        <taxon>Natranaerobius</taxon>
    </lineage>
</organism>
<sequence length="183" mass="20710">MNREEACNLLKDKVKTDNLVKHSLAVSKVMERMAEKLDEDKDKWELVGLLHDIDYEETKDNPENHSLKGAEMLKEKGFDQEFCEAVKRHNDAHGLARESNMDKALYCADPVTGLIVASALIHPDKSLKSIDEEFIMNRYEEPSFARGAKRSQIAMCHELGFELEEFIGLALGAMQDISDDLGL</sequence>
<dbReference type="Proteomes" id="UP000001683">
    <property type="component" value="Chromosome"/>
</dbReference>
<evidence type="ECO:0000313" key="2">
    <source>
        <dbReference type="EMBL" id="ACB85578.1"/>
    </source>
</evidence>
<dbReference type="InParanoid" id="B2A6Y7"/>
<name>B2A6Y7_NATTJ</name>
<dbReference type="InterPro" id="IPR003607">
    <property type="entry name" value="HD/PDEase_dom"/>
</dbReference>
<dbReference type="STRING" id="457570.Nther_2011"/>
<dbReference type="AlphaFoldDB" id="B2A6Y7"/>
<dbReference type="Gene3D" id="1.10.3210.10">
    <property type="entry name" value="Hypothetical protein af1432"/>
    <property type="match status" value="1"/>
</dbReference>
<evidence type="ECO:0000313" key="3">
    <source>
        <dbReference type="Proteomes" id="UP000001683"/>
    </source>
</evidence>
<dbReference type="PANTHER" id="PTHR38659">
    <property type="entry name" value="METAL-DEPENDENT PHOSPHOHYDROLASE"/>
    <property type="match status" value="1"/>
</dbReference>
<gene>
    <name evidence="2" type="ordered locus">Nther_2011</name>
</gene>
<dbReference type="HOGENOM" id="CLU_090635_1_0_9"/>
<reference evidence="2 3" key="2">
    <citation type="journal article" date="2011" name="J. Bacteriol.">
        <title>Complete genome sequence of the anaerobic, halophilic alkalithermophile Natranaerobius thermophilus JW/NM-WN-LF.</title>
        <authorList>
            <person name="Zhao B."/>
            <person name="Mesbah N.M."/>
            <person name="Dalin E."/>
            <person name="Goodwin L."/>
            <person name="Nolan M."/>
            <person name="Pitluck S."/>
            <person name="Chertkov O."/>
            <person name="Brettin T.S."/>
            <person name="Han J."/>
            <person name="Larimer F.W."/>
            <person name="Land M.L."/>
            <person name="Hauser L."/>
            <person name="Kyrpides N."/>
            <person name="Wiegel J."/>
        </authorList>
    </citation>
    <scope>NUCLEOTIDE SEQUENCE [LARGE SCALE GENOMIC DNA]</scope>
    <source>
        <strain evidence="3">ATCC BAA-1301 / DSM 18059 / JW/NM-WN-LF</strain>
    </source>
</reference>
<dbReference type="CDD" id="cd00077">
    <property type="entry name" value="HDc"/>
    <property type="match status" value="1"/>
</dbReference>
<proteinExistence type="predicted"/>
<dbReference type="RefSeq" id="WP_012448435.1">
    <property type="nucleotide sequence ID" value="NC_010718.1"/>
</dbReference>
<reference evidence="2 3" key="1">
    <citation type="submission" date="2008-04" db="EMBL/GenBank/DDBJ databases">
        <title>Complete sequence of chromosome of Natranaerobius thermophilus JW/NM-WN-LF.</title>
        <authorList>
            <consortium name="US DOE Joint Genome Institute"/>
            <person name="Copeland A."/>
            <person name="Lucas S."/>
            <person name="Lapidus A."/>
            <person name="Glavina del Rio T."/>
            <person name="Dalin E."/>
            <person name="Tice H."/>
            <person name="Bruce D."/>
            <person name="Goodwin L."/>
            <person name="Pitluck S."/>
            <person name="Chertkov O."/>
            <person name="Brettin T."/>
            <person name="Detter J.C."/>
            <person name="Han C."/>
            <person name="Kuske C.R."/>
            <person name="Schmutz J."/>
            <person name="Larimer F."/>
            <person name="Land M."/>
            <person name="Hauser L."/>
            <person name="Kyrpides N."/>
            <person name="Lykidis A."/>
            <person name="Mesbah N.M."/>
            <person name="Wiegel J."/>
        </authorList>
    </citation>
    <scope>NUCLEOTIDE SEQUENCE [LARGE SCALE GENOMIC DNA]</scope>
    <source>
        <strain evidence="3">ATCC BAA-1301 / DSM 18059 / JW/NM-WN-LF</strain>
    </source>
</reference>
<dbReference type="InterPro" id="IPR006675">
    <property type="entry name" value="HDIG_dom"/>
</dbReference>
<dbReference type="Pfam" id="PF01966">
    <property type="entry name" value="HD"/>
    <property type="match status" value="1"/>
</dbReference>
<feature type="domain" description="HD/PDEase" evidence="1">
    <location>
        <begin position="15"/>
        <end position="123"/>
    </location>
</feature>
<evidence type="ECO:0000259" key="1">
    <source>
        <dbReference type="SMART" id="SM00471"/>
    </source>
</evidence>